<keyword evidence="8 16" id="KW-0862">Zinc</keyword>
<dbReference type="NCBIfam" id="TIGR01354">
    <property type="entry name" value="cyt_deam_tetra"/>
    <property type="match status" value="1"/>
</dbReference>
<comment type="cofactor">
    <cofactor evidence="16">
        <name>Zn(2+)</name>
        <dbReference type="ChEBI" id="CHEBI:29105"/>
    </cofactor>
</comment>
<comment type="catalytic activity">
    <reaction evidence="13">
        <text>cytidine + H2O + H(+) = uridine + NH4(+)</text>
        <dbReference type="Rhea" id="RHEA:16069"/>
        <dbReference type="ChEBI" id="CHEBI:15377"/>
        <dbReference type="ChEBI" id="CHEBI:15378"/>
        <dbReference type="ChEBI" id="CHEBI:16704"/>
        <dbReference type="ChEBI" id="CHEBI:17562"/>
        <dbReference type="ChEBI" id="CHEBI:28938"/>
        <dbReference type="EC" id="3.5.4.5"/>
    </reaction>
</comment>
<dbReference type="NCBIfam" id="TIGR01509">
    <property type="entry name" value="HAD-SF-IA-v3"/>
    <property type="match status" value="1"/>
</dbReference>
<dbReference type="GO" id="GO:0004126">
    <property type="term" value="F:cytidine deaminase activity"/>
    <property type="evidence" value="ECO:0007669"/>
    <property type="project" value="UniProtKB-EC"/>
</dbReference>
<dbReference type="InterPro" id="IPR016193">
    <property type="entry name" value="Cytidine_deaminase-like"/>
</dbReference>
<evidence type="ECO:0000256" key="1">
    <source>
        <dbReference type="ARBA" id="ARBA00001946"/>
    </source>
</evidence>
<comment type="catalytic activity">
    <reaction evidence="12">
        <text>2'-deoxycytidine + H2O + H(+) = 2'-deoxyuridine + NH4(+)</text>
        <dbReference type="Rhea" id="RHEA:13433"/>
        <dbReference type="ChEBI" id="CHEBI:15377"/>
        <dbReference type="ChEBI" id="CHEBI:15378"/>
        <dbReference type="ChEBI" id="CHEBI:15698"/>
        <dbReference type="ChEBI" id="CHEBI:16450"/>
        <dbReference type="ChEBI" id="CHEBI:28938"/>
        <dbReference type="EC" id="3.5.4.5"/>
    </reaction>
</comment>
<name>A0A7X2PAA2_9SPIO</name>
<dbReference type="SUPFAM" id="SSF53927">
    <property type="entry name" value="Cytidine deaminase-like"/>
    <property type="match status" value="1"/>
</dbReference>
<comment type="cofactor">
    <cofactor evidence="1">
        <name>Mg(2+)</name>
        <dbReference type="ChEBI" id="CHEBI:18420"/>
    </cofactor>
</comment>
<dbReference type="Pfam" id="PF00383">
    <property type="entry name" value="dCMP_cyt_deam_1"/>
    <property type="match status" value="1"/>
</dbReference>
<keyword evidence="6 16" id="KW-0479">Metal-binding</keyword>
<dbReference type="InterPro" id="IPR036412">
    <property type="entry name" value="HAD-like_sf"/>
</dbReference>
<dbReference type="InterPro" id="IPR016192">
    <property type="entry name" value="APOBEC/CMP_deaminase_Zn-bd"/>
</dbReference>
<dbReference type="EC" id="3.5.4.5" evidence="4"/>
<evidence type="ECO:0000256" key="7">
    <source>
        <dbReference type="ARBA" id="ARBA00022801"/>
    </source>
</evidence>
<dbReference type="PROSITE" id="PS00903">
    <property type="entry name" value="CYT_DCMP_DEAMINASES_1"/>
    <property type="match status" value="1"/>
</dbReference>
<evidence type="ECO:0000256" key="14">
    <source>
        <dbReference type="PIRSR" id="PIRSR606262-1"/>
    </source>
</evidence>
<organism evidence="18 19">
    <name type="scientific">Bullifex porci</name>
    <dbReference type="NCBI Taxonomy" id="2606638"/>
    <lineage>
        <taxon>Bacteria</taxon>
        <taxon>Pseudomonadati</taxon>
        <taxon>Spirochaetota</taxon>
        <taxon>Spirochaetia</taxon>
        <taxon>Spirochaetales</taxon>
        <taxon>Spirochaetaceae</taxon>
        <taxon>Bullifex</taxon>
    </lineage>
</organism>
<dbReference type="Gene3D" id="3.40.50.1000">
    <property type="entry name" value="HAD superfamily/HAD-like"/>
    <property type="match status" value="1"/>
</dbReference>
<dbReference type="SFLD" id="SFLDG01129">
    <property type="entry name" value="C1.5:_HAD__Beta-PGM__Phosphata"/>
    <property type="match status" value="1"/>
</dbReference>
<evidence type="ECO:0000256" key="6">
    <source>
        <dbReference type="ARBA" id="ARBA00022723"/>
    </source>
</evidence>
<evidence type="ECO:0000256" key="4">
    <source>
        <dbReference type="ARBA" id="ARBA00012783"/>
    </source>
</evidence>
<dbReference type="AlphaFoldDB" id="A0A7X2PAA2"/>
<reference evidence="18 19" key="1">
    <citation type="submission" date="2019-08" db="EMBL/GenBank/DDBJ databases">
        <title>In-depth cultivation of the pig gut microbiome towards novel bacterial diversity and tailored functional studies.</title>
        <authorList>
            <person name="Wylensek D."/>
            <person name="Hitch T.C.A."/>
            <person name="Clavel T."/>
        </authorList>
    </citation>
    <scope>NUCLEOTIDE SEQUENCE [LARGE SCALE GENOMIC DNA]</scope>
    <source>
        <strain evidence="18 19">NM-380-WT-3C1</strain>
    </source>
</reference>
<evidence type="ECO:0000313" key="18">
    <source>
        <dbReference type="EMBL" id="MSU05187.1"/>
    </source>
</evidence>
<keyword evidence="7 18" id="KW-0378">Hydrolase</keyword>
<evidence type="ECO:0000259" key="17">
    <source>
        <dbReference type="PROSITE" id="PS51747"/>
    </source>
</evidence>
<evidence type="ECO:0000313" key="19">
    <source>
        <dbReference type="Proteomes" id="UP000460549"/>
    </source>
</evidence>
<evidence type="ECO:0000256" key="2">
    <source>
        <dbReference type="ARBA" id="ARBA00003949"/>
    </source>
</evidence>
<dbReference type="InterPro" id="IPR002125">
    <property type="entry name" value="CMP_dCMP_dom"/>
</dbReference>
<dbReference type="Gene3D" id="3.40.140.10">
    <property type="entry name" value="Cytidine Deaminase, domain 2"/>
    <property type="match status" value="1"/>
</dbReference>
<keyword evidence="19" id="KW-1185">Reference proteome</keyword>
<feature type="binding site" evidence="15">
    <location>
        <begin position="310"/>
        <end position="316"/>
    </location>
    <ligand>
        <name>substrate</name>
    </ligand>
</feature>
<dbReference type="Pfam" id="PF00702">
    <property type="entry name" value="Hydrolase"/>
    <property type="match status" value="1"/>
</dbReference>
<dbReference type="GO" id="GO:0008270">
    <property type="term" value="F:zinc ion binding"/>
    <property type="evidence" value="ECO:0007669"/>
    <property type="project" value="InterPro"/>
</dbReference>
<dbReference type="InterPro" id="IPR006439">
    <property type="entry name" value="HAD-SF_hydro_IA"/>
</dbReference>
<dbReference type="PRINTS" id="PR00413">
    <property type="entry name" value="HADHALOGNASE"/>
</dbReference>
<dbReference type="InterPro" id="IPR023214">
    <property type="entry name" value="HAD_sf"/>
</dbReference>
<feature type="domain" description="CMP/dCMP-type deaminase" evidence="17">
    <location>
        <begin position="268"/>
        <end position="397"/>
    </location>
</feature>
<feature type="binding site" evidence="16">
    <location>
        <position position="355"/>
    </location>
    <ligand>
        <name>Zn(2+)</name>
        <dbReference type="ChEBI" id="CHEBI:29105"/>
        <note>catalytic</note>
    </ligand>
</feature>
<feature type="binding site" evidence="16">
    <location>
        <position position="321"/>
    </location>
    <ligand>
        <name>Zn(2+)</name>
        <dbReference type="ChEBI" id="CHEBI:29105"/>
        <note>catalytic</note>
    </ligand>
</feature>
<feature type="active site" description="Proton donor" evidence="14">
    <location>
        <position position="323"/>
    </location>
</feature>
<comment type="function">
    <text evidence="2">This enzyme scavenges exogenous and endogenous cytidine and 2'-deoxycytidine for UMP synthesis.</text>
</comment>
<keyword evidence="9" id="KW-0460">Magnesium</keyword>
<evidence type="ECO:0000256" key="15">
    <source>
        <dbReference type="PIRSR" id="PIRSR606262-2"/>
    </source>
</evidence>
<dbReference type="InterPro" id="IPR023198">
    <property type="entry name" value="PGP-like_dom2"/>
</dbReference>
<dbReference type="EMBL" id="VUNN01000001">
    <property type="protein sequence ID" value="MSU05187.1"/>
    <property type="molecule type" value="Genomic_DNA"/>
</dbReference>
<evidence type="ECO:0000256" key="10">
    <source>
        <dbReference type="ARBA" id="ARBA00023277"/>
    </source>
</evidence>
<dbReference type="PANTHER" id="PTHR46193:SF18">
    <property type="entry name" value="HEXITOL PHOSPHATASE B"/>
    <property type="match status" value="1"/>
</dbReference>
<dbReference type="InterPro" id="IPR051600">
    <property type="entry name" value="Beta-PGM-like"/>
</dbReference>
<evidence type="ECO:0000256" key="5">
    <source>
        <dbReference type="ARBA" id="ARBA00018266"/>
    </source>
</evidence>
<dbReference type="PANTHER" id="PTHR46193">
    <property type="entry name" value="6-PHOSPHOGLUCONATE PHOSPHATASE"/>
    <property type="match status" value="1"/>
</dbReference>
<keyword evidence="10" id="KW-0119">Carbohydrate metabolism</keyword>
<dbReference type="InterPro" id="IPR006262">
    <property type="entry name" value="Cyt_deam_tetra"/>
</dbReference>
<proteinExistence type="inferred from homology"/>
<protein>
    <recommendedName>
        <fullName evidence="5">Cytidine deaminase</fullName>
        <ecNumber evidence="4">3.5.4.5</ecNumber>
    </recommendedName>
    <alternativeName>
        <fullName evidence="11">Cytidine aminohydrolase</fullName>
    </alternativeName>
</protein>
<evidence type="ECO:0000256" key="13">
    <source>
        <dbReference type="ARBA" id="ARBA00049558"/>
    </source>
</evidence>
<feature type="binding site" evidence="16">
    <location>
        <position position="358"/>
    </location>
    <ligand>
        <name>Zn(2+)</name>
        <dbReference type="ChEBI" id="CHEBI:29105"/>
        <note>catalytic</note>
    </ligand>
</feature>
<sequence length="401" mass="43896">MVQKLCLGIAFCLERGLIMIKAILFDMDGVLVDSEEVSIRVGEEYFKSKGVNITHDDFLPHLGGGERKFFEGPSKAKGYSLNYEDASQFFKEHYEEYLSKTHAALPGIDIVKRARKAGIITAVCSSAPRWKVFVNIAAIGLEESDFDMVFSGESVKRNKPFGDIYLNAAINLGLDPKECIVVEDSLFGVKAGKNANMRVLAVTGTESATSLAAAGADVIVTDLSAITEFTNPTEFEAIFENYSKSNSDGILYGTSFITPFKRRASDEEIIERMIKEASMARDNAYAPYSKFKVGAALLSAATNRIYRGCNVENSSYGATICAERNAVIHAIAEEGSLGIDILVVYSDDDPPAPPCAVCLQVLAEFSRPDTKVVLASVDGFRKTYLFKELLPNPFIFPTLRN</sequence>
<comment type="similarity">
    <text evidence="3">Belongs to the HAD-like hydrolase superfamily. CbbY/CbbZ/Gph/YieH family.</text>
</comment>
<evidence type="ECO:0000256" key="16">
    <source>
        <dbReference type="PIRSR" id="PIRSR606262-3"/>
    </source>
</evidence>
<dbReference type="Proteomes" id="UP000460549">
    <property type="component" value="Unassembled WGS sequence"/>
</dbReference>
<dbReference type="CDD" id="cd01283">
    <property type="entry name" value="cytidine_deaminase"/>
    <property type="match status" value="1"/>
</dbReference>
<dbReference type="SFLD" id="SFLDS00003">
    <property type="entry name" value="Haloacid_Dehalogenase"/>
    <property type="match status" value="1"/>
</dbReference>
<dbReference type="Gene3D" id="1.10.150.240">
    <property type="entry name" value="Putative phosphatase, domain 2"/>
    <property type="match status" value="1"/>
</dbReference>
<comment type="caution">
    <text evidence="18">The sequence shown here is derived from an EMBL/GenBank/DDBJ whole genome shotgun (WGS) entry which is preliminary data.</text>
</comment>
<accession>A0A7X2PAA2</accession>
<dbReference type="SUPFAM" id="SSF56784">
    <property type="entry name" value="HAD-like"/>
    <property type="match status" value="1"/>
</dbReference>
<evidence type="ECO:0000256" key="8">
    <source>
        <dbReference type="ARBA" id="ARBA00022833"/>
    </source>
</evidence>
<evidence type="ECO:0000256" key="3">
    <source>
        <dbReference type="ARBA" id="ARBA00006171"/>
    </source>
</evidence>
<evidence type="ECO:0000256" key="9">
    <source>
        <dbReference type="ARBA" id="ARBA00022842"/>
    </source>
</evidence>
<dbReference type="PROSITE" id="PS51747">
    <property type="entry name" value="CYT_DCMP_DEAMINASES_2"/>
    <property type="match status" value="1"/>
</dbReference>
<gene>
    <name evidence="18" type="primary">cdd</name>
    <name evidence="18" type="ORF">FYJ80_00100</name>
</gene>
<evidence type="ECO:0000256" key="12">
    <source>
        <dbReference type="ARBA" id="ARBA00049252"/>
    </source>
</evidence>
<evidence type="ECO:0000256" key="11">
    <source>
        <dbReference type="ARBA" id="ARBA00032005"/>
    </source>
</evidence>
<dbReference type="NCBIfam" id="NF004064">
    <property type="entry name" value="PRK05578.1"/>
    <property type="match status" value="1"/>
</dbReference>